<keyword evidence="2" id="KW-0472">Membrane</keyword>
<protein>
    <submittedName>
        <fullName evidence="4">DedA family protein</fullName>
    </submittedName>
</protein>
<proteinExistence type="inferred from homology"/>
<feature type="transmembrane region" description="Helical" evidence="2">
    <location>
        <begin position="51"/>
        <end position="73"/>
    </location>
</feature>
<organism evidence="4 5">
    <name type="scientific">Effusibacillus consociatus</name>
    <dbReference type="NCBI Taxonomy" id="1117041"/>
    <lineage>
        <taxon>Bacteria</taxon>
        <taxon>Bacillati</taxon>
        <taxon>Bacillota</taxon>
        <taxon>Bacilli</taxon>
        <taxon>Bacillales</taxon>
        <taxon>Alicyclobacillaceae</taxon>
        <taxon>Effusibacillus</taxon>
    </lineage>
</organism>
<keyword evidence="2" id="KW-1133">Transmembrane helix</keyword>
<feature type="transmembrane region" description="Helical" evidence="2">
    <location>
        <begin position="137"/>
        <end position="160"/>
    </location>
</feature>
<comment type="caution">
    <text evidence="4">The sequence shown here is derived from an EMBL/GenBank/DDBJ whole genome shotgun (WGS) entry which is preliminary data.</text>
</comment>
<gene>
    <name evidence="4" type="ORF">ACFO8Q_11705</name>
</gene>
<feature type="transmembrane region" description="Helical" evidence="2">
    <location>
        <begin position="172"/>
        <end position="191"/>
    </location>
</feature>
<accession>A0ABV9Q132</accession>
<comment type="similarity">
    <text evidence="1">Belongs to the DedA family.</text>
</comment>
<dbReference type="InterPro" id="IPR032816">
    <property type="entry name" value="VTT_dom"/>
</dbReference>
<dbReference type="PANTHER" id="PTHR42709:SF9">
    <property type="entry name" value="ALKALINE PHOSPHATASE LIKE PROTEIN"/>
    <property type="match status" value="1"/>
</dbReference>
<dbReference type="EMBL" id="JBHSHC010000096">
    <property type="protein sequence ID" value="MFC4768015.1"/>
    <property type="molecule type" value="Genomic_DNA"/>
</dbReference>
<name>A0ABV9Q132_9BACL</name>
<dbReference type="RefSeq" id="WP_380025937.1">
    <property type="nucleotide sequence ID" value="NZ_JBHSHC010000096.1"/>
</dbReference>
<keyword evidence="5" id="KW-1185">Reference proteome</keyword>
<evidence type="ECO:0000259" key="3">
    <source>
        <dbReference type="Pfam" id="PF09335"/>
    </source>
</evidence>
<dbReference type="Proteomes" id="UP001596002">
    <property type="component" value="Unassembled WGS sequence"/>
</dbReference>
<evidence type="ECO:0000256" key="2">
    <source>
        <dbReference type="SAM" id="Phobius"/>
    </source>
</evidence>
<evidence type="ECO:0000256" key="1">
    <source>
        <dbReference type="ARBA" id="ARBA00010792"/>
    </source>
</evidence>
<dbReference type="PANTHER" id="PTHR42709">
    <property type="entry name" value="ALKALINE PHOSPHATASE LIKE PROTEIN"/>
    <property type="match status" value="1"/>
</dbReference>
<evidence type="ECO:0000313" key="5">
    <source>
        <dbReference type="Proteomes" id="UP001596002"/>
    </source>
</evidence>
<feature type="transmembrane region" description="Helical" evidence="2">
    <location>
        <begin position="12"/>
        <end position="31"/>
    </location>
</feature>
<dbReference type="InterPro" id="IPR051311">
    <property type="entry name" value="DedA_domain"/>
</dbReference>
<sequence length="202" mass="23205">MIQDKVLYFIDHYGYLGLFAAQVLGIVGIPLPDELLMTFAGFLVSKGELRFLITVLVAFVGSILGMSLSYFIGHQFGLPLLEKYGRKISITPEKLQKAEQWFTRFGKFTVTFGYFVPGIRHFTALSAGVSKWPYRNFILYALPGGLFWVLTFVTIGFYLQEHWRVFSEALHQYMWVLVLSVLLFLVIGWGTRQLMNKRKAKL</sequence>
<feature type="domain" description="VTT" evidence="3">
    <location>
        <begin position="31"/>
        <end position="156"/>
    </location>
</feature>
<evidence type="ECO:0000313" key="4">
    <source>
        <dbReference type="EMBL" id="MFC4768015.1"/>
    </source>
</evidence>
<keyword evidence="2" id="KW-0812">Transmembrane</keyword>
<dbReference type="Pfam" id="PF09335">
    <property type="entry name" value="VTT_dom"/>
    <property type="match status" value="1"/>
</dbReference>
<reference evidence="5" key="1">
    <citation type="journal article" date="2019" name="Int. J. Syst. Evol. Microbiol.">
        <title>The Global Catalogue of Microorganisms (GCM) 10K type strain sequencing project: providing services to taxonomists for standard genome sequencing and annotation.</title>
        <authorList>
            <consortium name="The Broad Institute Genomics Platform"/>
            <consortium name="The Broad Institute Genome Sequencing Center for Infectious Disease"/>
            <person name="Wu L."/>
            <person name="Ma J."/>
        </authorList>
    </citation>
    <scope>NUCLEOTIDE SEQUENCE [LARGE SCALE GENOMIC DNA]</scope>
    <source>
        <strain evidence="5">WYCCWR 12678</strain>
    </source>
</reference>